<sequence>MKKVYLTCLSLILFFCSCSPKISSIVNKDYQALRYDEKVEVFELNQEKPNNAEHVGTIKIRDTGFSIKCNYEIVLDQAKLEARRLGGNAIKITKHKKPNFWSTCHRLDAIILKI</sequence>
<keyword evidence="1" id="KW-0732">Signal</keyword>
<feature type="chain" id="PRO_5006186588" description="Lipoprotein" evidence="1">
    <location>
        <begin position="21"/>
        <end position="114"/>
    </location>
</feature>
<organism evidence="2 3">
    <name type="scientific">Flagellimonas eckloniae</name>
    <dbReference type="NCBI Taxonomy" id="346185"/>
    <lineage>
        <taxon>Bacteria</taxon>
        <taxon>Pseudomonadati</taxon>
        <taxon>Bacteroidota</taxon>
        <taxon>Flavobacteriia</taxon>
        <taxon>Flavobacteriales</taxon>
        <taxon>Flavobacteriaceae</taxon>
        <taxon>Flagellimonas</taxon>
    </lineage>
</organism>
<protein>
    <recommendedName>
        <fullName evidence="4">Lipoprotein</fullName>
    </recommendedName>
</protein>
<reference evidence="2 3" key="1">
    <citation type="submission" date="2015-04" db="EMBL/GenBank/DDBJ databases">
        <title>Complete genome of flavobacterium.</title>
        <authorList>
            <person name="Kwon Y.M."/>
            <person name="Kim S.-J."/>
        </authorList>
    </citation>
    <scope>NUCLEOTIDE SEQUENCE [LARGE SCALE GENOMIC DNA]</scope>
    <source>
        <strain evidence="2 3">DK169</strain>
    </source>
</reference>
<keyword evidence="3" id="KW-1185">Reference proteome</keyword>
<proteinExistence type="predicted"/>
<evidence type="ECO:0008006" key="4">
    <source>
        <dbReference type="Google" id="ProtNLM"/>
    </source>
</evidence>
<dbReference type="Proteomes" id="UP000050827">
    <property type="component" value="Unassembled WGS sequence"/>
</dbReference>
<feature type="signal peptide" evidence="1">
    <location>
        <begin position="1"/>
        <end position="20"/>
    </location>
</feature>
<dbReference type="AlphaFoldDB" id="A0A0Q0XKZ5"/>
<dbReference type="PROSITE" id="PS51257">
    <property type="entry name" value="PROKAR_LIPOPROTEIN"/>
    <property type="match status" value="1"/>
</dbReference>
<dbReference type="EMBL" id="LCTZ01000002">
    <property type="protein sequence ID" value="KQC29678.1"/>
    <property type="molecule type" value="Genomic_DNA"/>
</dbReference>
<dbReference type="STRING" id="346185.AAY42_07100"/>
<name>A0A0Q0XKZ5_9FLAO</name>
<gene>
    <name evidence="2" type="ORF">AAY42_07100</name>
</gene>
<evidence type="ECO:0000256" key="1">
    <source>
        <dbReference type="SAM" id="SignalP"/>
    </source>
</evidence>
<evidence type="ECO:0000313" key="2">
    <source>
        <dbReference type="EMBL" id="KQC29678.1"/>
    </source>
</evidence>
<accession>A0A0Q0XKZ5</accession>
<comment type="caution">
    <text evidence="2">The sequence shown here is derived from an EMBL/GenBank/DDBJ whole genome shotgun (WGS) entry which is preliminary data.</text>
</comment>
<evidence type="ECO:0000313" key="3">
    <source>
        <dbReference type="Proteomes" id="UP000050827"/>
    </source>
</evidence>